<protein>
    <submittedName>
        <fullName evidence="2">ATP-dependent zinc protease</fullName>
    </submittedName>
</protein>
<feature type="domain" description="Retropepsin-like aspartic endopeptidase" evidence="1">
    <location>
        <begin position="11"/>
        <end position="144"/>
    </location>
</feature>
<dbReference type="Pfam" id="PF05618">
    <property type="entry name" value="Zn_protease"/>
    <property type="match status" value="1"/>
</dbReference>
<dbReference type="PANTHER" id="PTHR38037">
    <property type="entry name" value="ZN_PROTEASE DOMAIN-CONTAINING PROTEIN"/>
    <property type="match status" value="1"/>
</dbReference>
<sequence>MKKKKNKLDEIGWREWVSFPELKIKTIKAKIDTGARTSALHVSNIKIRKKTNTVSFTIHPVQRQRLPVQNTKGKLVGERAIKSSNGETTIRPVVKTKLKIGKRLYFIELTLVNRDLMGFRLLLGRSALKKRFLVNPGQSFLLDKKFKQKEAKTKTAKTKRG</sequence>
<dbReference type="SUPFAM" id="SSF50630">
    <property type="entry name" value="Acid proteases"/>
    <property type="match status" value="1"/>
</dbReference>
<name>A0A7T0G1J4_9BACT</name>
<dbReference type="KEGG" id="nli:G3M70_13920"/>
<accession>A0A7T0G1J4</accession>
<dbReference type="Gene3D" id="2.40.70.10">
    <property type="entry name" value="Acid Proteases"/>
    <property type="match status" value="1"/>
</dbReference>
<organism evidence="2 3">
    <name type="scientific">Candidatus Nitronauta litoralis</name>
    <dbReference type="NCBI Taxonomy" id="2705533"/>
    <lineage>
        <taxon>Bacteria</taxon>
        <taxon>Pseudomonadati</taxon>
        <taxon>Nitrospinota/Tectimicrobiota group</taxon>
        <taxon>Nitrospinota</taxon>
        <taxon>Nitrospinia</taxon>
        <taxon>Nitrospinales</taxon>
        <taxon>Nitrospinaceae</taxon>
        <taxon>Candidatus Nitronauta</taxon>
    </lineage>
</organism>
<dbReference type="GO" id="GO:0008233">
    <property type="term" value="F:peptidase activity"/>
    <property type="evidence" value="ECO:0007669"/>
    <property type="project" value="UniProtKB-KW"/>
</dbReference>
<dbReference type="GO" id="GO:0006508">
    <property type="term" value="P:proteolysis"/>
    <property type="evidence" value="ECO:0007669"/>
    <property type="project" value="UniProtKB-KW"/>
</dbReference>
<dbReference type="Proteomes" id="UP000594688">
    <property type="component" value="Chromosome"/>
</dbReference>
<dbReference type="AlphaFoldDB" id="A0A7T0G1J4"/>
<proteinExistence type="predicted"/>
<evidence type="ECO:0000259" key="1">
    <source>
        <dbReference type="Pfam" id="PF05618"/>
    </source>
</evidence>
<dbReference type="PANTHER" id="PTHR38037:SF1">
    <property type="entry name" value="ATP-DEPENDENT ZINC PROTEASE DOMAIN-CONTAINING PROTEIN-RELATED"/>
    <property type="match status" value="1"/>
</dbReference>
<gene>
    <name evidence="2" type="ORF">G3M70_13920</name>
</gene>
<dbReference type="InterPro" id="IPR008503">
    <property type="entry name" value="Asp_endopeptidase"/>
</dbReference>
<evidence type="ECO:0000313" key="2">
    <source>
        <dbReference type="EMBL" id="QPJ62911.1"/>
    </source>
</evidence>
<dbReference type="InterPro" id="IPR021109">
    <property type="entry name" value="Peptidase_aspartic_dom_sf"/>
</dbReference>
<keyword evidence="2" id="KW-0378">Hydrolase</keyword>
<reference evidence="2 3" key="1">
    <citation type="submission" date="2020-02" db="EMBL/GenBank/DDBJ databases">
        <title>Genomic and physiological characterization of two novel Nitrospinaceae genera.</title>
        <authorList>
            <person name="Mueller A.J."/>
            <person name="Jung M.-Y."/>
            <person name="Strachan C.R."/>
            <person name="Herbold C.W."/>
            <person name="Kirkegaard R.H."/>
            <person name="Daims H."/>
        </authorList>
    </citation>
    <scope>NUCLEOTIDE SEQUENCE [LARGE SCALE GENOMIC DNA]</scope>
    <source>
        <strain evidence="2">EB</strain>
    </source>
</reference>
<evidence type="ECO:0000313" key="3">
    <source>
        <dbReference type="Proteomes" id="UP000594688"/>
    </source>
</evidence>
<keyword evidence="2" id="KW-0645">Protease</keyword>
<dbReference type="EMBL" id="CP048685">
    <property type="protein sequence ID" value="QPJ62911.1"/>
    <property type="molecule type" value="Genomic_DNA"/>
</dbReference>